<dbReference type="PANTHER" id="PTHR43788:SF6">
    <property type="entry name" value="DNA HELICASE B"/>
    <property type="match status" value="1"/>
</dbReference>
<dbReference type="PANTHER" id="PTHR43788">
    <property type="entry name" value="DNA2/NAM7 HELICASE FAMILY MEMBER"/>
    <property type="match status" value="1"/>
</dbReference>
<protein>
    <recommendedName>
        <fullName evidence="3">UvrD-like helicase C-terminal domain-containing protein</fullName>
    </recommendedName>
</protein>
<dbReference type="Pfam" id="PF13538">
    <property type="entry name" value="UvrD_C_2"/>
    <property type="match status" value="1"/>
</dbReference>
<dbReference type="InterPro" id="IPR027785">
    <property type="entry name" value="UvrD-like_helicase_C"/>
</dbReference>
<reference evidence="4 5" key="1">
    <citation type="journal article" date="2016" name="Nat. Commun.">
        <title>Thousands of microbial genomes shed light on interconnected biogeochemical processes in an aquifer system.</title>
        <authorList>
            <person name="Anantharaman K."/>
            <person name="Brown C.T."/>
            <person name="Hug L.A."/>
            <person name="Sharon I."/>
            <person name="Castelle C.J."/>
            <person name="Probst A.J."/>
            <person name="Thomas B.C."/>
            <person name="Singh A."/>
            <person name="Wilkins M.J."/>
            <person name="Karaoz U."/>
            <person name="Brodie E.L."/>
            <person name="Williams K.H."/>
            <person name="Hubbard S.S."/>
            <person name="Banfield J.F."/>
        </authorList>
    </citation>
    <scope>NUCLEOTIDE SEQUENCE [LARGE SCALE GENOMIC DNA]</scope>
</reference>
<proteinExistence type="predicted"/>
<dbReference type="Gene3D" id="2.30.30.940">
    <property type="match status" value="1"/>
</dbReference>
<sequence>MIDLSLDQNKALESLYSWQKAASGGSITLGGYAGTGKTTLISILRKKIHEEQKKKTVAFASFTGKASRVLAHKLQDNQSIYKKDVVGTIHSLIYSPLVNSKEEIIGWTPKESLPFDLVIIDEASMVDENIWKDLTSYGVPIIAVGDHGQLPPINGQFNLMKSPELTLLEIHRQAKGNPIIQISIYAREKGVIPFGAFGSQVKKIKRTDVETEEIIEHTLNSYKKDTLILCGYNTTRVRINTFIRSSLDRNPSIPVKGDRVICLRNNHKTRVFNGMLGEILAIENKDMAWYKAEIKMDGEKNVYKGLIAREQFGANSALNFTQKRGRFMRGDLFDFGYALTVHKAQGSQAKKVVLFEERFGKSDEEMWRRWLYTAVTRAEEELLIFG</sequence>
<evidence type="ECO:0000256" key="2">
    <source>
        <dbReference type="ARBA" id="ARBA00022840"/>
    </source>
</evidence>
<name>A0A1G1V6H7_9BACT</name>
<evidence type="ECO:0000313" key="5">
    <source>
        <dbReference type="Proteomes" id="UP000178319"/>
    </source>
</evidence>
<dbReference type="SUPFAM" id="SSF52540">
    <property type="entry name" value="P-loop containing nucleoside triphosphate hydrolases"/>
    <property type="match status" value="1"/>
</dbReference>
<dbReference type="STRING" id="1797516.A3D26_03805"/>
<comment type="caution">
    <text evidence="4">The sequence shown here is derived from an EMBL/GenBank/DDBJ whole genome shotgun (WGS) entry which is preliminary data.</text>
</comment>
<dbReference type="EMBL" id="MHBZ01000025">
    <property type="protein sequence ID" value="OGY11014.1"/>
    <property type="molecule type" value="Genomic_DNA"/>
</dbReference>
<dbReference type="Pfam" id="PF13604">
    <property type="entry name" value="AAA_30"/>
    <property type="match status" value="1"/>
</dbReference>
<evidence type="ECO:0000259" key="3">
    <source>
        <dbReference type="Pfam" id="PF13538"/>
    </source>
</evidence>
<feature type="domain" description="UvrD-like helicase C-terminal" evidence="3">
    <location>
        <begin position="336"/>
        <end position="384"/>
    </location>
</feature>
<accession>A0A1G1V6H7</accession>
<dbReference type="GO" id="GO:0005524">
    <property type="term" value="F:ATP binding"/>
    <property type="evidence" value="ECO:0007669"/>
    <property type="project" value="UniProtKB-KW"/>
</dbReference>
<dbReference type="GO" id="GO:0003678">
    <property type="term" value="F:DNA helicase activity"/>
    <property type="evidence" value="ECO:0007669"/>
    <property type="project" value="UniProtKB-ARBA"/>
</dbReference>
<dbReference type="AlphaFoldDB" id="A0A1G1V6H7"/>
<evidence type="ECO:0000313" key="4">
    <source>
        <dbReference type="EMBL" id="OGY11014.1"/>
    </source>
</evidence>
<keyword evidence="1" id="KW-0547">Nucleotide-binding</keyword>
<dbReference type="InterPro" id="IPR027417">
    <property type="entry name" value="P-loop_NTPase"/>
</dbReference>
<evidence type="ECO:0000256" key="1">
    <source>
        <dbReference type="ARBA" id="ARBA00022741"/>
    </source>
</evidence>
<dbReference type="CDD" id="cd18809">
    <property type="entry name" value="SF1_C_RecD"/>
    <property type="match status" value="1"/>
</dbReference>
<organism evidence="4 5">
    <name type="scientific">Candidatus Blackburnbacteria bacterium RIFCSPHIGHO2_02_FULL_44_20</name>
    <dbReference type="NCBI Taxonomy" id="1797516"/>
    <lineage>
        <taxon>Bacteria</taxon>
        <taxon>Candidatus Blackburniibacteriota</taxon>
    </lineage>
</organism>
<gene>
    <name evidence="4" type="ORF">A3D26_03805</name>
</gene>
<keyword evidence="2" id="KW-0067">ATP-binding</keyword>
<dbReference type="Gene3D" id="3.40.50.300">
    <property type="entry name" value="P-loop containing nucleotide triphosphate hydrolases"/>
    <property type="match status" value="2"/>
</dbReference>
<dbReference type="InterPro" id="IPR050534">
    <property type="entry name" value="Coronavir_polyprotein_1ab"/>
</dbReference>
<dbReference type="Proteomes" id="UP000178319">
    <property type="component" value="Unassembled WGS sequence"/>
</dbReference>